<keyword evidence="2" id="KW-1185">Reference proteome</keyword>
<dbReference type="Proteomes" id="UP001175228">
    <property type="component" value="Unassembled WGS sequence"/>
</dbReference>
<sequence>MPVLKGGSGRAAAGTRGRPNHLQTLCTKLSNDLPPGDNALSAEASKSFIAISQGLLHHFEQSRHKSSTLELRNVWTGVAPWSLRIFDHYIISCREDIHHHSFDHAPLVFYILRLLEVLSTETPVCGDMARTPYFISKFAKAWMCLVPATPYRLPATTVIKRIVPLNENAFISSIDSYADQLPLSALNSLGEEFSLKDHHTDYTQLHCVIFCVRQIVRGSRKDSIFCTTRAAIWLLKIVCRLSRKRFSQKRMACNLAIKNKCDGVLRCLDEGFGFFANLVGRMEYTIIAQVLRFGLLKAILRSETLFNDLSGFPQVQEAHGKCRRSWKTFFTKLGGSIPWPPVLRQFHRQLQRTSGVDRATLEAICPDQWLPLVDVTETYFSLYEQRRAKRVCNLKALWLAANAKIRSIVQSTARDWTIAAGTRGIAIKNMNVTTVLLHVSRSRTNKYPPAFASERIKAKHLDFTEFIVGCESRVQMAKIITGRREFARNAGVAVRDVVTIFDFTDGLTELTFRLLRADEQDCVVDGKALADVTMLGGVYGPVECLISYWN</sequence>
<comment type="caution">
    <text evidence="1">The sequence shown here is derived from an EMBL/GenBank/DDBJ whole genome shotgun (WGS) entry which is preliminary data.</text>
</comment>
<reference evidence="1" key="1">
    <citation type="submission" date="2023-06" db="EMBL/GenBank/DDBJ databases">
        <authorList>
            <consortium name="Lawrence Berkeley National Laboratory"/>
            <person name="Ahrendt S."/>
            <person name="Sahu N."/>
            <person name="Indic B."/>
            <person name="Wong-Bajracharya J."/>
            <person name="Merenyi Z."/>
            <person name="Ke H.-M."/>
            <person name="Monk M."/>
            <person name="Kocsube S."/>
            <person name="Drula E."/>
            <person name="Lipzen A."/>
            <person name="Balint B."/>
            <person name="Henrissat B."/>
            <person name="Andreopoulos B."/>
            <person name="Martin F.M."/>
            <person name="Harder C.B."/>
            <person name="Rigling D."/>
            <person name="Ford K.L."/>
            <person name="Foster G.D."/>
            <person name="Pangilinan J."/>
            <person name="Papanicolaou A."/>
            <person name="Barry K."/>
            <person name="LaButti K."/>
            <person name="Viragh M."/>
            <person name="Koriabine M."/>
            <person name="Yan M."/>
            <person name="Riley R."/>
            <person name="Champramary S."/>
            <person name="Plett K.L."/>
            <person name="Tsai I.J."/>
            <person name="Slot J."/>
            <person name="Sipos G."/>
            <person name="Plett J."/>
            <person name="Nagy L.G."/>
            <person name="Grigoriev I.V."/>
        </authorList>
    </citation>
    <scope>NUCLEOTIDE SEQUENCE</scope>
    <source>
        <strain evidence="1">HWK02</strain>
    </source>
</reference>
<protein>
    <submittedName>
        <fullName evidence="1">Uncharacterized protein</fullName>
    </submittedName>
</protein>
<evidence type="ECO:0000313" key="2">
    <source>
        <dbReference type="Proteomes" id="UP001175228"/>
    </source>
</evidence>
<name>A0AA39ULP5_9AGAR</name>
<accession>A0AA39ULP5</accession>
<dbReference type="AlphaFoldDB" id="A0AA39ULP5"/>
<evidence type="ECO:0000313" key="1">
    <source>
        <dbReference type="EMBL" id="KAK0488159.1"/>
    </source>
</evidence>
<dbReference type="EMBL" id="JAUEPU010000041">
    <property type="protein sequence ID" value="KAK0488159.1"/>
    <property type="molecule type" value="Genomic_DNA"/>
</dbReference>
<gene>
    <name evidence="1" type="ORF">EDD18DRAFT_1359845</name>
</gene>
<organism evidence="1 2">
    <name type="scientific">Armillaria luteobubalina</name>
    <dbReference type="NCBI Taxonomy" id="153913"/>
    <lineage>
        <taxon>Eukaryota</taxon>
        <taxon>Fungi</taxon>
        <taxon>Dikarya</taxon>
        <taxon>Basidiomycota</taxon>
        <taxon>Agaricomycotina</taxon>
        <taxon>Agaricomycetes</taxon>
        <taxon>Agaricomycetidae</taxon>
        <taxon>Agaricales</taxon>
        <taxon>Marasmiineae</taxon>
        <taxon>Physalacriaceae</taxon>
        <taxon>Armillaria</taxon>
    </lineage>
</organism>
<proteinExistence type="predicted"/>